<evidence type="ECO:0000256" key="1">
    <source>
        <dbReference type="SAM" id="MobiDB-lite"/>
    </source>
</evidence>
<proteinExistence type="predicted"/>
<accession>A0A7J7R3X3</accession>
<name>A0A7J7R3X3_MYOMY</name>
<evidence type="ECO:0000313" key="2">
    <source>
        <dbReference type="EMBL" id="KAF6270792.1"/>
    </source>
</evidence>
<dbReference type="AlphaFoldDB" id="A0A7J7R3X3"/>
<protein>
    <submittedName>
        <fullName evidence="2">Uncharacterized protein</fullName>
    </submittedName>
</protein>
<organism evidence="2 3">
    <name type="scientific">Myotis myotis</name>
    <name type="common">Greater mouse-eared bat</name>
    <name type="synonym">Vespertilio myotis</name>
    <dbReference type="NCBI Taxonomy" id="51298"/>
    <lineage>
        <taxon>Eukaryota</taxon>
        <taxon>Metazoa</taxon>
        <taxon>Chordata</taxon>
        <taxon>Craniata</taxon>
        <taxon>Vertebrata</taxon>
        <taxon>Euteleostomi</taxon>
        <taxon>Mammalia</taxon>
        <taxon>Eutheria</taxon>
        <taxon>Laurasiatheria</taxon>
        <taxon>Chiroptera</taxon>
        <taxon>Yangochiroptera</taxon>
        <taxon>Vespertilionidae</taxon>
        <taxon>Myotis</taxon>
    </lineage>
</organism>
<dbReference type="EMBL" id="JABWUV010000038">
    <property type="protein sequence ID" value="KAF6270792.1"/>
    <property type="molecule type" value="Genomic_DNA"/>
</dbReference>
<gene>
    <name evidence="2" type="ORF">mMyoMyo1_010921</name>
</gene>
<keyword evidence="3" id="KW-1185">Reference proteome</keyword>
<feature type="region of interest" description="Disordered" evidence="1">
    <location>
        <begin position="42"/>
        <end position="69"/>
    </location>
</feature>
<comment type="caution">
    <text evidence="2">The sequence shown here is derived from an EMBL/GenBank/DDBJ whole genome shotgun (WGS) entry which is preliminary data.</text>
</comment>
<dbReference type="Proteomes" id="UP000527355">
    <property type="component" value="Unassembled WGS sequence"/>
</dbReference>
<reference evidence="2 3" key="1">
    <citation type="journal article" date="2020" name="Nature">
        <title>Six reference-quality genomes reveal evolution of bat adaptations.</title>
        <authorList>
            <person name="Jebb D."/>
            <person name="Huang Z."/>
            <person name="Pippel M."/>
            <person name="Hughes G.M."/>
            <person name="Lavrichenko K."/>
            <person name="Devanna P."/>
            <person name="Winkler S."/>
            <person name="Jermiin L.S."/>
            <person name="Skirmuntt E.C."/>
            <person name="Katzourakis A."/>
            <person name="Burkitt-Gray L."/>
            <person name="Ray D.A."/>
            <person name="Sullivan K.A.M."/>
            <person name="Roscito J.G."/>
            <person name="Kirilenko B.M."/>
            <person name="Davalos L.M."/>
            <person name="Corthals A.P."/>
            <person name="Power M.L."/>
            <person name="Jones G."/>
            <person name="Ransome R.D."/>
            <person name="Dechmann D.K.N."/>
            <person name="Locatelli A.G."/>
            <person name="Puechmaille S.J."/>
            <person name="Fedrigo O."/>
            <person name="Jarvis E.D."/>
            <person name="Hiller M."/>
            <person name="Vernes S.C."/>
            <person name="Myers E.W."/>
            <person name="Teeling E.C."/>
        </authorList>
    </citation>
    <scope>NUCLEOTIDE SEQUENCE [LARGE SCALE GENOMIC DNA]</scope>
    <source>
        <strain evidence="2">MMyoMyo1</strain>
        <tissue evidence="2">Flight muscle</tissue>
    </source>
</reference>
<sequence>MSTTWERTEGDIANENKQVYLILEAQCMDSCTIGVPQPGLRPLAIREPSGDVGEPDPSRPGQGTPMVHESMHRASSMHVRSLVNLFPPSPLPPEIHQSVPCFHACALSICPPPVVSTCYSDLSNSGLGFYIYS</sequence>
<evidence type="ECO:0000313" key="3">
    <source>
        <dbReference type="Proteomes" id="UP000527355"/>
    </source>
</evidence>